<keyword evidence="5 10" id="KW-0472">Membrane</keyword>
<comment type="similarity">
    <text evidence="7">Belongs to the methyl-accepting chemotaxis (MCP) protein family.</text>
</comment>
<evidence type="ECO:0000256" key="1">
    <source>
        <dbReference type="ARBA" id="ARBA00004651"/>
    </source>
</evidence>
<dbReference type="SMART" id="SM01049">
    <property type="entry name" value="Cache_2"/>
    <property type="match status" value="1"/>
</dbReference>
<feature type="transmembrane region" description="Helical" evidence="10">
    <location>
        <begin position="200"/>
        <end position="222"/>
    </location>
</feature>
<comment type="caution">
    <text evidence="13">The sequence shown here is derived from an EMBL/GenBank/DDBJ whole genome shotgun (WGS) entry which is preliminary data.</text>
</comment>
<organism evidence="13 14">
    <name type="scientific">Lysinibacillus fusiformis</name>
    <dbReference type="NCBI Taxonomy" id="28031"/>
    <lineage>
        <taxon>Bacteria</taxon>
        <taxon>Bacillati</taxon>
        <taxon>Bacillota</taxon>
        <taxon>Bacilli</taxon>
        <taxon>Bacillales</taxon>
        <taxon>Bacillaceae</taxon>
        <taxon>Lysinibacillus</taxon>
    </lineage>
</organism>
<evidence type="ECO:0000259" key="12">
    <source>
        <dbReference type="PROSITE" id="PS50885"/>
    </source>
</evidence>
<name>A0A1E4QYX4_9BACI</name>
<evidence type="ECO:0000256" key="4">
    <source>
        <dbReference type="ARBA" id="ARBA00022989"/>
    </source>
</evidence>
<evidence type="ECO:0000256" key="5">
    <source>
        <dbReference type="ARBA" id="ARBA00023136"/>
    </source>
</evidence>
<keyword evidence="4 10" id="KW-1133">Transmembrane helix</keyword>
<dbReference type="Proteomes" id="UP000094784">
    <property type="component" value="Unassembled WGS sequence"/>
</dbReference>
<dbReference type="Gene3D" id="3.30.450.20">
    <property type="entry name" value="PAS domain"/>
    <property type="match status" value="1"/>
</dbReference>
<dbReference type="SUPFAM" id="SSF58104">
    <property type="entry name" value="Methyl-accepting chemotaxis protein (MCP) signaling domain"/>
    <property type="match status" value="1"/>
</dbReference>
<evidence type="ECO:0000256" key="10">
    <source>
        <dbReference type="SAM" id="Phobius"/>
    </source>
</evidence>
<dbReference type="SMART" id="SM00283">
    <property type="entry name" value="MA"/>
    <property type="match status" value="1"/>
</dbReference>
<proteinExistence type="inferred from homology"/>
<keyword evidence="3 10" id="KW-0812">Transmembrane</keyword>
<keyword evidence="2" id="KW-1003">Cell membrane</keyword>
<evidence type="ECO:0000313" key="14">
    <source>
        <dbReference type="Proteomes" id="UP000094784"/>
    </source>
</evidence>
<dbReference type="AlphaFoldDB" id="A0A1E4QYX4"/>
<dbReference type="OrthoDB" id="9760371at2"/>
<dbReference type="InterPro" id="IPR003660">
    <property type="entry name" value="HAMP_dom"/>
</dbReference>
<dbReference type="PROSITE" id="PS50885">
    <property type="entry name" value="HAMP"/>
    <property type="match status" value="1"/>
</dbReference>
<comment type="subcellular location">
    <subcellularLocation>
        <location evidence="1">Cell membrane</location>
        <topology evidence="1">Multi-pass membrane protein</topology>
    </subcellularLocation>
</comment>
<dbReference type="Pfam" id="PF00672">
    <property type="entry name" value="HAMP"/>
    <property type="match status" value="1"/>
</dbReference>
<dbReference type="EMBL" id="MECQ01000006">
    <property type="protein sequence ID" value="ODV53406.1"/>
    <property type="molecule type" value="Genomic_DNA"/>
</dbReference>
<dbReference type="PANTHER" id="PTHR32089">
    <property type="entry name" value="METHYL-ACCEPTING CHEMOTAXIS PROTEIN MCPB"/>
    <property type="match status" value="1"/>
</dbReference>
<feature type="domain" description="HAMP" evidence="12">
    <location>
        <begin position="225"/>
        <end position="277"/>
    </location>
</feature>
<evidence type="ECO:0000256" key="9">
    <source>
        <dbReference type="SAM" id="Coils"/>
    </source>
</evidence>
<evidence type="ECO:0000256" key="7">
    <source>
        <dbReference type="ARBA" id="ARBA00029447"/>
    </source>
</evidence>
<evidence type="ECO:0000256" key="3">
    <source>
        <dbReference type="ARBA" id="ARBA00022692"/>
    </source>
</evidence>
<dbReference type="SMART" id="SM00304">
    <property type="entry name" value="HAMP"/>
    <property type="match status" value="1"/>
</dbReference>
<evidence type="ECO:0000256" key="8">
    <source>
        <dbReference type="PROSITE-ProRule" id="PRU00284"/>
    </source>
</evidence>
<keyword evidence="9" id="KW-0175">Coiled coil</keyword>
<feature type="transmembrane region" description="Helical" evidence="10">
    <location>
        <begin position="15"/>
        <end position="38"/>
    </location>
</feature>
<protein>
    <submittedName>
        <fullName evidence="13">Chemotaxis protein</fullName>
    </submittedName>
</protein>
<dbReference type="Gene3D" id="1.10.287.950">
    <property type="entry name" value="Methyl-accepting chemotaxis protein"/>
    <property type="match status" value="1"/>
</dbReference>
<dbReference type="InterPro" id="IPR004089">
    <property type="entry name" value="MCPsignal_dom"/>
</dbReference>
<keyword evidence="6 8" id="KW-0807">Transducer</keyword>
<evidence type="ECO:0000256" key="6">
    <source>
        <dbReference type="ARBA" id="ARBA00023224"/>
    </source>
</evidence>
<evidence type="ECO:0000259" key="11">
    <source>
        <dbReference type="PROSITE" id="PS50111"/>
    </source>
</evidence>
<accession>A0A1E4QYX4</accession>
<reference evidence="13 14" key="1">
    <citation type="submission" date="2016-09" db="EMBL/GenBank/DDBJ databases">
        <title>Draft genome sequence of the soil isolate, Lysinibacillus fusiformis M5, a potential hypoxanthine producer.</title>
        <authorList>
            <person name="Gallegos-Monterrosa R."/>
            <person name="Maroti G."/>
            <person name="Balint B."/>
            <person name="Kovacs A.T."/>
        </authorList>
    </citation>
    <scope>NUCLEOTIDE SEQUENCE [LARGE SCALE GENOMIC DNA]</scope>
    <source>
        <strain evidence="13 14">M5</strain>
    </source>
</reference>
<gene>
    <name evidence="13" type="ORF">BG258_22520</name>
</gene>
<dbReference type="RefSeq" id="WP_069482533.1">
    <property type="nucleotide sequence ID" value="NZ_KV766182.1"/>
</dbReference>
<dbReference type="CDD" id="cd06225">
    <property type="entry name" value="HAMP"/>
    <property type="match status" value="1"/>
</dbReference>
<sequence length="582" mass="64374">MMKKNLRLRSISGKLMLLITIIILVTVVIIGSTSYLVAKDQLLESGQRELQSIVKGAYTSIELINEEVENGKITLEEGKEQARIILNGPVNEMGEYDYQKSDFTYKENGYILAFDEDLVLQLHPSKIGGAPADDLNRSNREKIIAGGKSKNESDRFVIYSDKQPDGSFKDKTAYTEYFEPWGWTIGIAVFQDEFYEGLNILQYIIFGATVILIILSSLVFYLGIRKKLNTLKEVAEAATKIADGHIMVTHLPESNDEIGQLATAFNKMSQQLRMLVEKTKNTSEHLLDSATNLSAVSEETSASSDEVGRAITEIATGTQEQANDLDNINQTVELLSSSIETTEKQSKVMYDITKHAEKISSEGIEIVQQLQQSNTISLAASQEVSDEIKKLNDQINQITQVMETIETIAEQTNLLALNASIEAARAGEYGRGFSVVADEIRKLAEQSKMATHQVQGVVSSIVSETTKTVETVEGTMETAKKLNDDVVLTQSKFNQMSDSVKQIVESILAVNKEMDVMTSYNKLMSEGIESASSVSEQTAASVQEIASSIDEHIKAITDVAHAAEKLTELNRELNTLMERYTI</sequence>
<dbReference type="GO" id="GO:0007165">
    <property type="term" value="P:signal transduction"/>
    <property type="evidence" value="ECO:0007669"/>
    <property type="project" value="UniProtKB-KW"/>
</dbReference>
<dbReference type="PROSITE" id="PS50111">
    <property type="entry name" value="CHEMOTAXIS_TRANSDUC_2"/>
    <property type="match status" value="1"/>
</dbReference>
<dbReference type="InterPro" id="IPR033480">
    <property type="entry name" value="sCache_2"/>
</dbReference>
<feature type="domain" description="Methyl-accepting transducer" evidence="11">
    <location>
        <begin position="296"/>
        <end position="546"/>
    </location>
</feature>
<dbReference type="PANTHER" id="PTHR32089:SF112">
    <property type="entry name" value="LYSOZYME-LIKE PROTEIN-RELATED"/>
    <property type="match status" value="1"/>
</dbReference>
<feature type="coiled-coil region" evidence="9">
    <location>
        <begin position="381"/>
        <end position="408"/>
    </location>
</feature>
<evidence type="ECO:0000256" key="2">
    <source>
        <dbReference type="ARBA" id="ARBA00022475"/>
    </source>
</evidence>
<dbReference type="Pfam" id="PF17200">
    <property type="entry name" value="sCache_2"/>
    <property type="match status" value="1"/>
</dbReference>
<dbReference type="Gene3D" id="6.10.340.10">
    <property type="match status" value="1"/>
</dbReference>
<evidence type="ECO:0000313" key="13">
    <source>
        <dbReference type="EMBL" id="ODV53406.1"/>
    </source>
</evidence>
<dbReference type="GO" id="GO:0005886">
    <property type="term" value="C:plasma membrane"/>
    <property type="evidence" value="ECO:0007669"/>
    <property type="project" value="UniProtKB-SubCell"/>
</dbReference>
<dbReference type="Pfam" id="PF00015">
    <property type="entry name" value="MCPsignal"/>
    <property type="match status" value="1"/>
</dbReference>